<dbReference type="PANTHER" id="PTHR31635:SF196">
    <property type="entry name" value="REVERSE TRANSCRIPTASE DOMAIN-CONTAINING PROTEIN-RELATED"/>
    <property type="match status" value="1"/>
</dbReference>
<keyword evidence="3" id="KW-1185">Reference proteome</keyword>
<gene>
    <name evidence="2" type="ORF">LIER_38382</name>
</gene>
<dbReference type="EMBL" id="BAABME010019371">
    <property type="protein sequence ID" value="GAA0156972.1"/>
    <property type="molecule type" value="Genomic_DNA"/>
</dbReference>
<reference evidence="2 3" key="1">
    <citation type="submission" date="2024-01" db="EMBL/GenBank/DDBJ databases">
        <title>The complete chloroplast genome sequence of Lithospermum erythrorhizon: insights into the phylogenetic relationship among Boraginaceae species and the maternal lineages of purple gromwells.</title>
        <authorList>
            <person name="Okada T."/>
            <person name="Watanabe K."/>
        </authorList>
    </citation>
    <scope>NUCLEOTIDE SEQUENCE [LARGE SCALE GENOMIC DNA]</scope>
</reference>
<accession>A0AAV3Q441</accession>
<feature type="domain" description="Reverse transcriptase" evidence="1">
    <location>
        <begin position="115"/>
        <end position="213"/>
    </location>
</feature>
<proteinExistence type="predicted"/>
<name>A0AAV3Q441_LITER</name>
<dbReference type="AlphaFoldDB" id="A0AAV3Q441"/>
<dbReference type="Proteomes" id="UP001454036">
    <property type="component" value="Unassembled WGS sequence"/>
</dbReference>
<evidence type="ECO:0000259" key="1">
    <source>
        <dbReference type="Pfam" id="PF00078"/>
    </source>
</evidence>
<comment type="caution">
    <text evidence="2">The sequence shown here is derived from an EMBL/GenBank/DDBJ whole genome shotgun (WGS) entry which is preliminary data.</text>
</comment>
<evidence type="ECO:0000313" key="2">
    <source>
        <dbReference type="EMBL" id="GAA0156972.1"/>
    </source>
</evidence>
<dbReference type="Pfam" id="PF00078">
    <property type="entry name" value="RVT_1"/>
    <property type="match status" value="1"/>
</dbReference>
<protein>
    <recommendedName>
        <fullName evidence="1">Reverse transcriptase domain-containing protein</fullName>
    </recommendedName>
</protein>
<dbReference type="InterPro" id="IPR000477">
    <property type="entry name" value="RT_dom"/>
</dbReference>
<organism evidence="2 3">
    <name type="scientific">Lithospermum erythrorhizon</name>
    <name type="common">Purple gromwell</name>
    <name type="synonym">Lithospermum officinale var. erythrorhizon</name>
    <dbReference type="NCBI Taxonomy" id="34254"/>
    <lineage>
        <taxon>Eukaryota</taxon>
        <taxon>Viridiplantae</taxon>
        <taxon>Streptophyta</taxon>
        <taxon>Embryophyta</taxon>
        <taxon>Tracheophyta</taxon>
        <taxon>Spermatophyta</taxon>
        <taxon>Magnoliopsida</taxon>
        <taxon>eudicotyledons</taxon>
        <taxon>Gunneridae</taxon>
        <taxon>Pentapetalae</taxon>
        <taxon>asterids</taxon>
        <taxon>lamiids</taxon>
        <taxon>Boraginales</taxon>
        <taxon>Boraginaceae</taxon>
        <taxon>Boraginoideae</taxon>
        <taxon>Lithospermeae</taxon>
        <taxon>Lithospermum</taxon>
    </lineage>
</organism>
<sequence>MRDCIDERSSNVVMVGLDTTSTDAWDKSICPTVRGLKEREEGVFLFATIGKFLEKKSKFFGIFLDGLVNQDRGNQGSNHCSNKIVVSGFDGKAPIANELGMVLKDEGQVESPSSIGDYRPTNLCNVMYKITSKVLVSRLKPHMNALVSTFQNGFVHGRGAQDKIIMAQELIHTIRTSKCKKIGMAAIKIDMTKAFDRIRWDFLLKLLETLRFRSSGLN</sequence>
<evidence type="ECO:0000313" key="3">
    <source>
        <dbReference type="Proteomes" id="UP001454036"/>
    </source>
</evidence>
<dbReference type="PANTHER" id="PTHR31635">
    <property type="entry name" value="REVERSE TRANSCRIPTASE DOMAIN-CONTAINING PROTEIN-RELATED"/>
    <property type="match status" value="1"/>
</dbReference>